<dbReference type="EMBL" id="CP018191">
    <property type="protein sequence ID" value="APH54075.1"/>
    <property type="molecule type" value="Genomic_DNA"/>
</dbReference>
<protein>
    <submittedName>
        <fullName evidence="1">Cytosolic protein</fullName>
    </submittedName>
</protein>
<gene>
    <name evidence="1" type="ORF">GbCGDNIH9_0823</name>
</gene>
<evidence type="ECO:0000313" key="1">
    <source>
        <dbReference type="EMBL" id="APH54075.1"/>
    </source>
</evidence>
<dbReference type="InterPro" id="IPR007438">
    <property type="entry name" value="DUF488"/>
</dbReference>
<proteinExistence type="predicted"/>
<reference evidence="2" key="1">
    <citation type="submission" date="2016-11" db="EMBL/GenBank/DDBJ databases">
        <title>Comparative genomic and phenotypic analysis of Granulibacter bethesdensis clinical isolates from patients with chronic granulomatous disease.</title>
        <authorList>
            <person name="Zarember K.A."/>
            <person name="Porcella S.F."/>
            <person name="Chu J."/>
            <person name="Ding L."/>
            <person name="Dahlstrom E."/>
            <person name="Barbian K."/>
            <person name="Martens C."/>
            <person name="Sykora L."/>
            <person name="Kramer S."/>
            <person name="Pettinato A.M."/>
            <person name="Hong H."/>
            <person name="Wald G."/>
            <person name="Berg L.J."/>
            <person name="Rogge L.S."/>
            <person name="Greenberg D.E."/>
            <person name="Falcone E.L."/>
            <person name="Neves J.F."/>
            <person name="Simoes M.J."/>
            <person name="Casal M."/>
            <person name="Rodriguez-Lopez F.C."/>
            <person name="Zelazny A."/>
            <person name="Gallin J.I."/>
            <person name="Holland S.M."/>
        </authorList>
    </citation>
    <scope>NUCLEOTIDE SEQUENCE [LARGE SCALE GENOMIC DNA]</scope>
    <source>
        <strain evidence="2">NIH9.1</strain>
    </source>
</reference>
<dbReference type="PANTHER" id="PTHR39337:SF1">
    <property type="entry name" value="BLR5642 PROTEIN"/>
    <property type="match status" value="1"/>
</dbReference>
<organism evidence="1 2">
    <name type="scientific">Granulibacter bethesdensis</name>
    <dbReference type="NCBI Taxonomy" id="364410"/>
    <lineage>
        <taxon>Bacteria</taxon>
        <taxon>Pseudomonadati</taxon>
        <taxon>Pseudomonadota</taxon>
        <taxon>Alphaproteobacteria</taxon>
        <taxon>Acetobacterales</taxon>
        <taxon>Acetobacteraceae</taxon>
        <taxon>Granulibacter</taxon>
    </lineage>
</organism>
<dbReference type="InterPro" id="IPR014519">
    <property type="entry name" value="UCP024492"/>
</dbReference>
<sequence>MPLRPETHRNNHVMSPAPLYTIGYEKTAQRDVIEALLQAGVKTLIDVRDRPLSRRAGFSKTVLANSLAEHGISYVHLRPLGTPPEGREANKRRDWPRFWSIVDEKLTTPEAEMALQQAATLAGQAPCCLLCYETDPHICHRLRVGEVLQKRHGFQMHHLFATGVVS</sequence>
<evidence type="ECO:0000313" key="2">
    <source>
        <dbReference type="Proteomes" id="UP000182373"/>
    </source>
</evidence>
<accession>A0AAC9KDL5</accession>
<dbReference type="Proteomes" id="UP000182373">
    <property type="component" value="Chromosome"/>
</dbReference>
<dbReference type="Pfam" id="PF04343">
    <property type="entry name" value="DUF488"/>
    <property type="match status" value="1"/>
</dbReference>
<dbReference type="PIRSF" id="PIRSF024492">
    <property type="entry name" value="UCP024492"/>
    <property type="match status" value="1"/>
</dbReference>
<name>A0AAC9KDL5_9PROT</name>
<dbReference type="PANTHER" id="PTHR39337">
    <property type="entry name" value="BLR5642 PROTEIN"/>
    <property type="match status" value="1"/>
</dbReference>
<dbReference type="AlphaFoldDB" id="A0AAC9KDL5"/>